<keyword evidence="10" id="KW-1185">Reference proteome</keyword>
<gene>
    <name evidence="11" type="ORF">K489DRAFT_360620</name>
</gene>
<comment type="cofactor">
    <cofactor evidence="1">
        <name>FAD</name>
        <dbReference type="ChEBI" id="CHEBI:57692"/>
    </cofactor>
</comment>
<proteinExistence type="inferred from homology"/>
<evidence type="ECO:0000256" key="3">
    <source>
        <dbReference type="ARBA" id="ARBA00007992"/>
    </source>
</evidence>
<keyword evidence="7" id="KW-0503">Monooxygenase</keyword>
<protein>
    <submittedName>
        <fullName evidence="11">FAD/NAD(P)-binding domain-containing protein</fullName>
    </submittedName>
</protein>
<dbReference type="GO" id="GO:0004497">
    <property type="term" value="F:monooxygenase activity"/>
    <property type="evidence" value="ECO:0007669"/>
    <property type="project" value="UniProtKB-KW"/>
</dbReference>
<sequence>MSPWIGQDPSSVKDDAPILIIGAGLSGLLLARLLTNSGIPTIVFEASSATRSQGFSISLRDWGYDEILAALGDIPLSRLLRGVAPDRRRGGSGELDQVIRNNATGEVLIRPDPKTMKGIVRANREALRSWMADQGEEEVDVRYSHRLVEVSGEPGDVVAKFENGSVHRGCFLVGADGVHSAVRAQIIPQVIPETIPVVVYHGEFTLTHAEFDTLLRPLMGNGNILAGIGDDFNTPITMADVTSTHVHLDWSYSRNARIAGPDEDQTHIDPLYIPCSTRGFSSKSPTLPLDALAAELSTRSLAHPWSEVLSPERILSGDYKIVYWTSRCVTVSHKEEMTSAAKSSGVVFVGDAWHAMPIFGGEGGNHALVDAVELWEEIVTAREYSSEAGLSHQGVNSFWEIKAAEKYYSRAFARCQDAVRRSKQRFQVLHRPMSQWKEIQKKSEMMLKLMEKQQQGKEVTNPNDRDAAVAVSATA</sequence>
<organism evidence="11">
    <name type="scientific">Dissoconium aciculare CBS 342.82</name>
    <dbReference type="NCBI Taxonomy" id="1314786"/>
    <lineage>
        <taxon>Eukaryota</taxon>
        <taxon>Fungi</taxon>
        <taxon>Dikarya</taxon>
        <taxon>Ascomycota</taxon>
        <taxon>Pezizomycotina</taxon>
        <taxon>Dothideomycetes</taxon>
        <taxon>Dothideomycetidae</taxon>
        <taxon>Mycosphaerellales</taxon>
        <taxon>Dissoconiaceae</taxon>
        <taxon>Dissoconium</taxon>
    </lineage>
</organism>
<reference evidence="11" key="2">
    <citation type="submission" date="2020-04" db="EMBL/GenBank/DDBJ databases">
        <authorList>
            <consortium name="NCBI Genome Project"/>
        </authorList>
    </citation>
    <scope>NUCLEOTIDE SEQUENCE</scope>
    <source>
        <strain evidence="11">CBS 342.82</strain>
    </source>
</reference>
<feature type="region of interest" description="Disordered" evidence="8">
    <location>
        <begin position="452"/>
        <end position="475"/>
    </location>
</feature>
<evidence type="ECO:0000256" key="8">
    <source>
        <dbReference type="SAM" id="MobiDB-lite"/>
    </source>
</evidence>
<comment type="pathway">
    <text evidence="2">Secondary metabolite biosynthesis.</text>
</comment>
<dbReference type="Proteomes" id="UP000504637">
    <property type="component" value="Unplaced"/>
</dbReference>
<evidence type="ECO:0000313" key="10">
    <source>
        <dbReference type="Proteomes" id="UP000504637"/>
    </source>
</evidence>
<dbReference type="SUPFAM" id="SSF51905">
    <property type="entry name" value="FAD/NAD(P)-binding domain"/>
    <property type="match status" value="1"/>
</dbReference>
<feature type="domain" description="FAD-binding" evidence="9">
    <location>
        <begin position="326"/>
        <end position="378"/>
    </location>
</feature>
<dbReference type="AlphaFoldDB" id="A0A6J3M2Z9"/>
<keyword evidence="5" id="KW-0274">FAD</keyword>
<dbReference type="PANTHER" id="PTHR47178:SF4">
    <property type="entry name" value="FAD-DEPENDENT MONOOXYGENASE APTC"/>
    <property type="match status" value="1"/>
</dbReference>
<evidence type="ECO:0000256" key="4">
    <source>
        <dbReference type="ARBA" id="ARBA00022630"/>
    </source>
</evidence>
<dbReference type="GeneID" id="54360420"/>
<dbReference type="RefSeq" id="XP_033458353.1">
    <property type="nucleotide sequence ID" value="XM_033602620.1"/>
</dbReference>
<dbReference type="InterPro" id="IPR036188">
    <property type="entry name" value="FAD/NAD-bd_sf"/>
</dbReference>
<dbReference type="Gene3D" id="3.50.50.60">
    <property type="entry name" value="FAD/NAD(P)-binding domain"/>
    <property type="match status" value="1"/>
</dbReference>
<keyword evidence="4" id="KW-0285">Flavoprotein</keyword>
<evidence type="ECO:0000256" key="5">
    <source>
        <dbReference type="ARBA" id="ARBA00022827"/>
    </source>
</evidence>
<evidence type="ECO:0000259" key="9">
    <source>
        <dbReference type="Pfam" id="PF01494"/>
    </source>
</evidence>
<comment type="similarity">
    <text evidence="3">Belongs to the paxM FAD-dependent monooxygenase family.</text>
</comment>
<dbReference type="GO" id="GO:0071949">
    <property type="term" value="F:FAD binding"/>
    <property type="evidence" value="ECO:0007669"/>
    <property type="project" value="InterPro"/>
</dbReference>
<evidence type="ECO:0000256" key="1">
    <source>
        <dbReference type="ARBA" id="ARBA00001974"/>
    </source>
</evidence>
<dbReference type="PANTHER" id="PTHR47178">
    <property type="entry name" value="MONOOXYGENASE, FAD-BINDING"/>
    <property type="match status" value="1"/>
</dbReference>
<dbReference type="InterPro" id="IPR002938">
    <property type="entry name" value="FAD-bd"/>
</dbReference>
<keyword evidence="6" id="KW-0560">Oxidoreductase</keyword>
<evidence type="ECO:0000256" key="7">
    <source>
        <dbReference type="ARBA" id="ARBA00023033"/>
    </source>
</evidence>
<name>A0A6J3M2Z9_9PEZI</name>
<evidence type="ECO:0000313" key="11">
    <source>
        <dbReference type="RefSeq" id="XP_033458353.1"/>
    </source>
</evidence>
<dbReference type="OrthoDB" id="47494at2759"/>
<evidence type="ECO:0000256" key="2">
    <source>
        <dbReference type="ARBA" id="ARBA00005179"/>
    </source>
</evidence>
<accession>A0A6J3M2Z9</accession>
<feature type="domain" description="FAD-binding" evidence="9">
    <location>
        <begin position="16"/>
        <end position="186"/>
    </location>
</feature>
<reference evidence="11" key="3">
    <citation type="submission" date="2025-08" db="UniProtKB">
        <authorList>
            <consortium name="RefSeq"/>
        </authorList>
    </citation>
    <scope>IDENTIFICATION</scope>
    <source>
        <strain evidence="11">CBS 342.82</strain>
    </source>
</reference>
<dbReference type="Pfam" id="PF01494">
    <property type="entry name" value="FAD_binding_3"/>
    <property type="match status" value="2"/>
</dbReference>
<reference evidence="11" key="1">
    <citation type="submission" date="2020-01" db="EMBL/GenBank/DDBJ databases">
        <authorList>
            <consortium name="DOE Joint Genome Institute"/>
            <person name="Haridas S."/>
            <person name="Albert R."/>
            <person name="Binder M."/>
            <person name="Bloem J."/>
            <person name="Labutti K."/>
            <person name="Salamov A."/>
            <person name="Andreopoulos B."/>
            <person name="Baker S.E."/>
            <person name="Barry K."/>
            <person name="Bills G."/>
            <person name="Bluhm B.H."/>
            <person name="Cannon C."/>
            <person name="Castanera R."/>
            <person name="Culley D.E."/>
            <person name="Daum C."/>
            <person name="Ezra D."/>
            <person name="Gonzalez J.B."/>
            <person name="Henrissat B."/>
            <person name="Kuo A."/>
            <person name="Liang C."/>
            <person name="Lipzen A."/>
            <person name="Lutzoni F."/>
            <person name="Magnuson J."/>
            <person name="Mondo S."/>
            <person name="Nolan M."/>
            <person name="Ohm R."/>
            <person name="Pangilinan J."/>
            <person name="Park H.-J."/>
            <person name="Ramirez L."/>
            <person name="Alfaro M."/>
            <person name="Sun H."/>
            <person name="Tritt A."/>
            <person name="Yoshinaga Y."/>
            <person name="Zwiers L.-H."/>
            <person name="Turgeon B.G."/>
            <person name="Goodwin S.B."/>
            <person name="Spatafora J.W."/>
            <person name="Crous P.W."/>
            <person name="Grigoriev I.V."/>
        </authorList>
    </citation>
    <scope>NUCLEOTIDE SEQUENCE</scope>
    <source>
        <strain evidence="11">CBS 342.82</strain>
    </source>
</reference>
<dbReference type="PRINTS" id="PR00420">
    <property type="entry name" value="RNGMNOXGNASE"/>
</dbReference>
<evidence type="ECO:0000256" key="6">
    <source>
        <dbReference type="ARBA" id="ARBA00023002"/>
    </source>
</evidence>